<evidence type="ECO:0000313" key="6">
    <source>
        <dbReference type="Proteomes" id="UP000192923"/>
    </source>
</evidence>
<dbReference type="EMBL" id="FXAM01000001">
    <property type="protein sequence ID" value="SMF95512.1"/>
    <property type="molecule type" value="Genomic_DNA"/>
</dbReference>
<protein>
    <recommendedName>
        <fullName evidence="2">diguanylate cyclase</fullName>
        <ecNumber evidence="2">2.7.7.65</ecNumber>
    </recommendedName>
</protein>
<dbReference type="InterPro" id="IPR000160">
    <property type="entry name" value="GGDEF_dom"/>
</dbReference>
<dbReference type="InterPro" id="IPR050469">
    <property type="entry name" value="Diguanylate_Cyclase"/>
</dbReference>
<evidence type="ECO:0000259" key="4">
    <source>
        <dbReference type="PROSITE" id="PS50887"/>
    </source>
</evidence>
<feature type="domain" description="GGDEF" evidence="4">
    <location>
        <begin position="166"/>
        <end position="298"/>
    </location>
</feature>
<gene>
    <name evidence="5" type="ORF">SAMN02949497_2877</name>
</gene>
<reference evidence="5 6" key="1">
    <citation type="submission" date="2016-12" db="EMBL/GenBank/DDBJ databases">
        <authorList>
            <person name="Song W.-J."/>
            <person name="Kurnit D.M."/>
        </authorList>
    </citation>
    <scope>NUCLEOTIDE SEQUENCE [LARGE SCALE GENOMIC DNA]</scope>
    <source>
        <strain evidence="5 6">175</strain>
    </source>
</reference>
<dbReference type="OrthoDB" id="9812260at2"/>
<dbReference type="PANTHER" id="PTHR45138">
    <property type="entry name" value="REGULATORY COMPONENTS OF SENSORY TRANSDUCTION SYSTEM"/>
    <property type="match status" value="1"/>
</dbReference>
<dbReference type="SUPFAM" id="SSF55073">
    <property type="entry name" value="Nucleotide cyclase"/>
    <property type="match status" value="1"/>
</dbReference>
<dbReference type="SMART" id="SM00267">
    <property type="entry name" value="GGDEF"/>
    <property type="match status" value="1"/>
</dbReference>
<organism evidence="5 6">
    <name type="scientific">Methylomagnum ishizawai</name>
    <dbReference type="NCBI Taxonomy" id="1760988"/>
    <lineage>
        <taxon>Bacteria</taxon>
        <taxon>Pseudomonadati</taxon>
        <taxon>Pseudomonadota</taxon>
        <taxon>Gammaproteobacteria</taxon>
        <taxon>Methylococcales</taxon>
        <taxon>Methylococcaceae</taxon>
        <taxon>Methylomagnum</taxon>
    </lineage>
</organism>
<dbReference type="STRING" id="1760988.SAMN02949497_2877"/>
<dbReference type="NCBIfam" id="TIGR00254">
    <property type="entry name" value="GGDEF"/>
    <property type="match status" value="1"/>
</dbReference>
<evidence type="ECO:0000256" key="3">
    <source>
        <dbReference type="ARBA" id="ARBA00034247"/>
    </source>
</evidence>
<sequence>MKNDAGNLAVVPQTHKVLGEWRHESGGMFDLLADLQTTLDIAQLLQVFSGHLQASVPHEGYGFHNPLLNLDLEQGREAHHHCSYTLKLQDEVLGEWRMRRDRRFSQADLESTENLLSHLLYPLRNCLRYREAVCYAHTDPLTQVGNRIALLNQIQRETDLARRHGTPFAVVFLDIDHFKAINDTHGHGVGDAVLRSVAHSVKQVVRSTDGVFRYGGEEFVVLFSHVGRRDALGLAERIRQAVAAQAHPVGEDGESLTVTVSLGLALLAPGESPMALMNRADQAMYKAKRQGRNRVAMA</sequence>
<dbReference type="RefSeq" id="WP_085213800.1">
    <property type="nucleotide sequence ID" value="NZ_FXAM01000001.1"/>
</dbReference>
<evidence type="ECO:0000256" key="2">
    <source>
        <dbReference type="ARBA" id="ARBA00012528"/>
    </source>
</evidence>
<comment type="catalytic activity">
    <reaction evidence="3">
        <text>2 GTP = 3',3'-c-di-GMP + 2 diphosphate</text>
        <dbReference type="Rhea" id="RHEA:24898"/>
        <dbReference type="ChEBI" id="CHEBI:33019"/>
        <dbReference type="ChEBI" id="CHEBI:37565"/>
        <dbReference type="ChEBI" id="CHEBI:58805"/>
        <dbReference type="EC" id="2.7.7.65"/>
    </reaction>
</comment>
<dbReference type="Gene3D" id="3.30.70.270">
    <property type="match status" value="1"/>
</dbReference>
<dbReference type="GO" id="GO:0052621">
    <property type="term" value="F:diguanylate cyclase activity"/>
    <property type="evidence" value="ECO:0007669"/>
    <property type="project" value="UniProtKB-EC"/>
</dbReference>
<evidence type="ECO:0000313" key="5">
    <source>
        <dbReference type="EMBL" id="SMF95512.1"/>
    </source>
</evidence>
<dbReference type="Proteomes" id="UP000192923">
    <property type="component" value="Unassembled WGS sequence"/>
</dbReference>
<dbReference type="InterPro" id="IPR029787">
    <property type="entry name" value="Nucleotide_cyclase"/>
</dbReference>
<dbReference type="Pfam" id="PF00990">
    <property type="entry name" value="GGDEF"/>
    <property type="match status" value="1"/>
</dbReference>
<name>A0A1Y6D4P7_9GAMM</name>
<proteinExistence type="predicted"/>
<comment type="cofactor">
    <cofactor evidence="1">
        <name>Mg(2+)</name>
        <dbReference type="ChEBI" id="CHEBI:18420"/>
    </cofactor>
</comment>
<accession>A0A1Y6D4P7</accession>
<dbReference type="AlphaFoldDB" id="A0A1Y6D4P7"/>
<dbReference type="InterPro" id="IPR043128">
    <property type="entry name" value="Rev_trsase/Diguanyl_cyclase"/>
</dbReference>
<keyword evidence="6" id="KW-1185">Reference proteome</keyword>
<dbReference type="FunFam" id="3.30.70.270:FF:000001">
    <property type="entry name" value="Diguanylate cyclase domain protein"/>
    <property type="match status" value="1"/>
</dbReference>
<evidence type="ECO:0000256" key="1">
    <source>
        <dbReference type="ARBA" id="ARBA00001946"/>
    </source>
</evidence>
<dbReference type="PROSITE" id="PS50887">
    <property type="entry name" value="GGDEF"/>
    <property type="match status" value="1"/>
</dbReference>
<dbReference type="CDD" id="cd01949">
    <property type="entry name" value="GGDEF"/>
    <property type="match status" value="1"/>
</dbReference>
<dbReference type="EC" id="2.7.7.65" evidence="2"/>
<dbReference type="PANTHER" id="PTHR45138:SF9">
    <property type="entry name" value="DIGUANYLATE CYCLASE DGCM-RELATED"/>
    <property type="match status" value="1"/>
</dbReference>